<dbReference type="GeneID" id="20228018"/>
<dbReference type="RefSeq" id="XP_009033847.1">
    <property type="nucleotide sequence ID" value="XM_009035599.1"/>
</dbReference>
<dbReference type="AlphaFoldDB" id="F0Y091"/>
<protein>
    <submittedName>
        <fullName evidence="2">Uncharacterized protein</fullName>
    </submittedName>
</protein>
<keyword evidence="3" id="KW-1185">Reference proteome</keyword>
<feature type="compositionally biased region" description="Basic residues" evidence="1">
    <location>
        <begin position="114"/>
        <end position="129"/>
    </location>
</feature>
<name>F0Y091_AURAN</name>
<dbReference type="KEGG" id="aaf:AURANDRAFT_70972"/>
<proteinExistence type="predicted"/>
<dbReference type="EMBL" id="GL833122">
    <property type="protein sequence ID" value="EGB11485.1"/>
    <property type="molecule type" value="Genomic_DNA"/>
</dbReference>
<sequence>MPYTAPGLDGVVDCPIGGNFGIVVEAAIARYEILGVFDKADEELALIESLRKKGKSPPQPSILLNVNIQSVPTCSKNTLPPCMDVTELAYADERAALAAVTADGYKLGEPGGTGRKRPRRGGVGGRKKPVTSGPRDAPMRPTMSSFRRFGGIGILILDATPPPRVVAANYDTIAYSRNTLSAAYRPLRTSQWALLERAQRAEHVVALVICCDRPLFPEPVQWAQEGGHSDQPADIDRAVIEATRMYESHLEVLRLLDTLFEWLSFPAGKYQTRSVQLLCGGCRLSFRTEIRDVVSGCGFEQLCVGVSPSPVNKENLLVVSPPFTIIDRYEFIHTPTAVAQIPSRGGGILEQVSSNPPADQAKGIASASYGIAAVYADPLESRIVATALPRSGVTDTVAVLIAGPIIGPFLLTHDESGIPRASATVLIEVDAVCKVECICEDVLSGEVYARDLIAAARRARVLRVPGLRLGRRYSLGICINSAKERMQT</sequence>
<evidence type="ECO:0000256" key="1">
    <source>
        <dbReference type="SAM" id="MobiDB-lite"/>
    </source>
</evidence>
<gene>
    <name evidence="2" type="ORF">AURANDRAFT_70972</name>
</gene>
<accession>F0Y091</accession>
<feature type="region of interest" description="Disordered" evidence="1">
    <location>
        <begin position="107"/>
        <end position="142"/>
    </location>
</feature>
<dbReference type="OrthoDB" id="191686at2759"/>
<evidence type="ECO:0000313" key="3">
    <source>
        <dbReference type="Proteomes" id="UP000002729"/>
    </source>
</evidence>
<reference evidence="2 3" key="1">
    <citation type="journal article" date="2011" name="Proc. Natl. Acad. Sci. U.S.A.">
        <title>Niche of harmful alga Aureococcus anophagefferens revealed through ecogenomics.</title>
        <authorList>
            <person name="Gobler C.J."/>
            <person name="Berry D.L."/>
            <person name="Dyhrman S.T."/>
            <person name="Wilhelm S.W."/>
            <person name="Salamov A."/>
            <person name="Lobanov A.V."/>
            <person name="Zhang Y."/>
            <person name="Collier J.L."/>
            <person name="Wurch L.L."/>
            <person name="Kustka A.B."/>
            <person name="Dill B.D."/>
            <person name="Shah M."/>
            <person name="VerBerkmoes N.C."/>
            <person name="Kuo A."/>
            <person name="Terry A."/>
            <person name="Pangilinan J."/>
            <person name="Lindquist E.A."/>
            <person name="Lucas S."/>
            <person name="Paulsen I.T."/>
            <person name="Hattenrath-Lehmann T.K."/>
            <person name="Talmage S.C."/>
            <person name="Walker E.A."/>
            <person name="Koch F."/>
            <person name="Burson A.M."/>
            <person name="Marcoval M.A."/>
            <person name="Tang Y.Z."/>
            <person name="Lecleir G.R."/>
            <person name="Coyne K.J."/>
            <person name="Berg G.M."/>
            <person name="Bertrand E.M."/>
            <person name="Saito M.A."/>
            <person name="Gladyshev V.N."/>
            <person name="Grigoriev I.V."/>
        </authorList>
    </citation>
    <scope>NUCLEOTIDE SEQUENCE [LARGE SCALE GENOMIC DNA]</scope>
    <source>
        <strain evidence="3">CCMP 1984</strain>
    </source>
</reference>
<evidence type="ECO:0000313" key="2">
    <source>
        <dbReference type="EMBL" id="EGB11485.1"/>
    </source>
</evidence>
<organism evidence="3">
    <name type="scientific">Aureococcus anophagefferens</name>
    <name type="common">Harmful bloom alga</name>
    <dbReference type="NCBI Taxonomy" id="44056"/>
    <lineage>
        <taxon>Eukaryota</taxon>
        <taxon>Sar</taxon>
        <taxon>Stramenopiles</taxon>
        <taxon>Ochrophyta</taxon>
        <taxon>Pelagophyceae</taxon>
        <taxon>Pelagomonadales</taxon>
        <taxon>Pelagomonadaceae</taxon>
        <taxon>Aureococcus</taxon>
    </lineage>
</organism>
<feature type="non-terminal residue" evidence="2">
    <location>
        <position position="488"/>
    </location>
</feature>
<dbReference type="InParanoid" id="F0Y091"/>
<dbReference type="Proteomes" id="UP000002729">
    <property type="component" value="Unassembled WGS sequence"/>
</dbReference>